<protein>
    <submittedName>
        <fullName evidence="7">O-antigen polymerase</fullName>
    </submittedName>
</protein>
<keyword evidence="4 5" id="KW-0472">Membrane</keyword>
<dbReference type="GO" id="GO:0016020">
    <property type="term" value="C:membrane"/>
    <property type="evidence" value="ECO:0007669"/>
    <property type="project" value="UniProtKB-SubCell"/>
</dbReference>
<dbReference type="Pfam" id="PF04932">
    <property type="entry name" value="Wzy_C"/>
    <property type="match status" value="1"/>
</dbReference>
<reference evidence="7 8" key="1">
    <citation type="submission" date="2017-08" db="EMBL/GenBank/DDBJ databases">
        <title>Draft genome sequence of filamentous cyanobacterium Calothrix elsteri CCALA 953.</title>
        <authorList>
            <person name="Gagunashvili A.N."/>
            <person name="Elster J."/>
            <person name="Andresson O.S."/>
        </authorList>
    </citation>
    <scope>NUCLEOTIDE SEQUENCE [LARGE SCALE GENOMIC DNA]</scope>
    <source>
        <strain evidence="7 8">CCALA 953</strain>
    </source>
</reference>
<organism evidence="7 8">
    <name type="scientific">Brunnivagina elsteri CCALA 953</name>
    <dbReference type="NCBI Taxonomy" id="987040"/>
    <lineage>
        <taxon>Bacteria</taxon>
        <taxon>Bacillati</taxon>
        <taxon>Cyanobacteriota</taxon>
        <taxon>Cyanophyceae</taxon>
        <taxon>Nostocales</taxon>
        <taxon>Calotrichaceae</taxon>
        <taxon>Brunnivagina</taxon>
    </lineage>
</organism>
<dbReference type="OrthoDB" id="4391260at2"/>
<evidence type="ECO:0000256" key="4">
    <source>
        <dbReference type="ARBA" id="ARBA00023136"/>
    </source>
</evidence>
<evidence type="ECO:0000313" key="7">
    <source>
        <dbReference type="EMBL" id="PAX53461.1"/>
    </source>
</evidence>
<dbReference type="RefSeq" id="WP_095722263.1">
    <property type="nucleotide sequence ID" value="NZ_NTFS01000139.1"/>
</dbReference>
<feature type="transmembrane region" description="Helical" evidence="5">
    <location>
        <begin position="170"/>
        <end position="187"/>
    </location>
</feature>
<feature type="transmembrane region" description="Helical" evidence="5">
    <location>
        <begin position="342"/>
        <end position="366"/>
    </location>
</feature>
<feature type="transmembrane region" description="Helical" evidence="5">
    <location>
        <begin position="12"/>
        <end position="29"/>
    </location>
</feature>
<dbReference type="InterPro" id="IPR051533">
    <property type="entry name" value="WaaL-like"/>
</dbReference>
<evidence type="ECO:0000256" key="1">
    <source>
        <dbReference type="ARBA" id="ARBA00004141"/>
    </source>
</evidence>
<accession>A0A2A2TIE3</accession>
<evidence type="ECO:0000256" key="3">
    <source>
        <dbReference type="ARBA" id="ARBA00022989"/>
    </source>
</evidence>
<dbReference type="Proteomes" id="UP000218238">
    <property type="component" value="Unassembled WGS sequence"/>
</dbReference>
<feature type="transmembrane region" description="Helical" evidence="5">
    <location>
        <begin position="199"/>
        <end position="216"/>
    </location>
</feature>
<dbReference type="AlphaFoldDB" id="A0A2A2TIE3"/>
<keyword evidence="8" id="KW-1185">Reference proteome</keyword>
<dbReference type="PANTHER" id="PTHR37422:SF17">
    <property type="entry name" value="O-ANTIGEN LIGASE"/>
    <property type="match status" value="1"/>
</dbReference>
<proteinExistence type="predicted"/>
<evidence type="ECO:0000256" key="5">
    <source>
        <dbReference type="SAM" id="Phobius"/>
    </source>
</evidence>
<name>A0A2A2TIE3_9CYAN</name>
<feature type="domain" description="O-antigen ligase-related" evidence="6">
    <location>
        <begin position="209"/>
        <end position="351"/>
    </location>
</feature>
<feature type="transmembrane region" description="Helical" evidence="5">
    <location>
        <begin position="373"/>
        <end position="389"/>
    </location>
</feature>
<gene>
    <name evidence="7" type="ORF">CK510_13890</name>
</gene>
<dbReference type="InterPro" id="IPR007016">
    <property type="entry name" value="O-antigen_ligase-rel_domated"/>
</dbReference>
<evidence type="ECO:0000313" key="8">
    <source>
        <dbReference type="Proteomes" id="UP000218238"/>
    </source>
</evidence>
<dbReference type="EMBL" id="NTFS01000139">
    <property type="protein sequence ID" value="PAX53461.1"/>
    <property type="molecule type" value="Genomic_DNA"/>
</dbReference>
<feature type="transmembrane region" description="Helical" evidence="5">
    <location>
        <begin position="222"/>
        <end position="239"/>
    </location>
</feature>
<feature type="transmembrane region" description="Helical" evidence="5">
    <location>
        <begin position="100"/>
        <end position="118"/>
    </location>
</feature>
<dbReference type="PANTHER" id="PTHR37422">
    <property type="entry name" value="TEICHURONIC ACID BIOSYNTHESIS PROTEIN TUAE"/>
    <property type="match status" value="1"/>
</dbReference>
<keyword evidence="3 5" id="KW-1133">Transmembrane helix</keyword>
<feature type="transmembrane region" description="Helical" evidence="5">
    <location>
        <begin position="246"/>
        <end position="265"/>
    </location>
</feature>
<sequence>MPKYPTLAEKCFVVFSLFFSTTALIPVLLDSQDATAVASDPYSPILFLGIYAVTGLLIALQWNNFVQIATKNMWIWLVVAIAIASMYWTVAPDITSRRSILLLGTSLFAVYMAMRYTLREQLQLLAVALGLVAVLSCVFAIALPFYGTMTVQEGGIHAGAWRGIMTHKNIFGRLMVLSNMVFLFVALGKPISPTPNRSWRWLAWIGYGLSVALIILSTSKTALISFVILTIILLLYRTWRLNYSQLIPLTIAVILVLGSAAILIFDNINVITGAVGRDLTLTGRTDIWQVMLDKLAERPLIGYGFNAFWRDWDSPVTADVWRILAWECPYGHNGFMDLLVELGVIALIAFLISYITALIQGVNLLLSTRNIEGIWHLMFLTFMLIYNISESTLVTTNSIFWILYVSTVFSLAAKSQPSDVDEYVVAMSEEEWFELEATND</sequence>
<feature type="transmembrane region" description="Helical" evidence="5">
    <location>
        <begin position="41"/>
        <end position="60"/>
    </location>
</feature>
<feature type="transmembrane region" description="Helical" evidence="5">
    <location>
        <begin position="125"/>
        <end position="146"/>
    </location>
</feature>
<comment type="caution">
    <text evidence="7">The sequence shown here is derived from an EMBL/GenBank/DDBJ whole genome shotgun (WGS) entry which is preliminary data.</text>
</comment>
<comment type="subcellular location">
    <subcellularLocation>
        <location evidence="1">Membrane</location>
        <topology evidence="1">Multi-pass membrane protein</topology>
    </subcellularLocation>
</comment>
<evidence type="ECO:0000256" key="2">
    <source>
        <dbReference type="ARBA" id="ARBA00022692"/>
    </source>
</evidence>
<feature type="transmembrane region" description="Helical" evidence="5">
    <location>
        <begin position="72"/>
        <end position="88"/>
    </location>
</feature>
<evidence type="ECO:0000259" key="6">
    <source>
        <dbReference type="Pfam" id="PF04932"/>
    </source>
</evidence>
<keyword evidence="2 5" id="KW-0812">Transmembrane</keyword>